<evidence type="ECO:0000313" key="2">
    <source>
        <dbReference type="Proteomes" id="UP001396334"/>
    </source>
</evidence>
<keyword evidence="2" id="KW-1185">Reference proteome</keyword>
<name>A0ABR2SKF1_9ROSI</name>
<evidence type="ECO:0000313" key="1">
    <source>
        <dbReference type="EMBL" id="KAK9025399.1"/>
    </source>
</evidence>
<dbReference type="EMBL" id="JBBPBN010000013">
    <property type="protein sequence ID" value="KAK9025399.1"/>
    <property type="molecule type" value="Genomic_DNA"/>
</dbReference>
<comment type="caution">
    <text evidence="1">The sequence shown here is derived from an EMBL/GenBank/DDBJ whole genome shotgun (WGS) entry which is preliminary data.</text>
</comment>
<reference evidence="1 2" key="1">
    <citation type="journal article" date="2024" name="G3 (Bethesda)">
        <title>Genome assembly of Hibiscus sabdariffa L. provides insights into metabolisms of medicinal natural products.</title>
        <authorList>
            <person name="Kim T."/>
        </authorList>
    </citation>
    <scope>NUCLEOTIDE SEQUENCE [LARGE SCALE GENOMIC DNA]</scope>
    <source>
        <strain evidence="1">TK-2024</strain>
        <tissue evidence="1">Old leaves</tissue>
    </source>
</reference>
<gene>
    <name evidence="1" type="ORF">V6N11_038268</name>
</gene>
<organism evidence="1 2">
    <name type="scientific">Hibiscus sabdariffa</name>
    <name type="common">roselle</name>
    <dbReference type="NCBI Taxonomy" id="183260"/>
    <lineage>
        <taxon>Eukaryota</taxon>
        <taxon>Viridiplantae</taxon>
        <taxon>Streptophyta</taxon>
        <taxon>Embryophyta</taxon>
        <taxon>Tracheophyta</taxon>
        <taxon>Spermatophyta</taxon>
        <taxon>Magnoliopsida</taxon>
        <taxon>eudicotyledons</taxon>
        <taxon>Gunneridae</taxon>
        <taxon>Pentapetalae</taxon>
        <taxon>rosids</taxon>
        <taxon>malvids</taxon>
        <taxon>Malvales</taxon>
        <taxon>Malvaceae</taxon>
        <taxon>Malvoideae</taxon>
        <taxon>Hibiscus</taxon>
    </lineage>
</organism>
<accession>A0ABR2SKF1</accession>
<sequence length="90" mass="9439">MENVGEMELEAQIVAAEGVEMELEAQVVAAGGGEIELAAEAVSIAGGGEREKVAATTERTREISVDDVMDKSLGIFQLIHVLLASMPKTP</sequence>
<dbReference type="Proteomes" id="UP001396334">
    <property type="component" value="Unassembled WGS sequence"/>
</dbReference>
<proteinExistence type="predicted"/>
<protein>
    <submittedName>
        <fullName evidence="1">Uncharacterized protein</fullName>
    </submittedName>
</protein>